<dbReference type="InterPro" id="IPR000182">
    <property type="entry name" value="GNAT_dom"/>
</dbReference>
<dbReference type="AlphaFoldDB" id="A0A5S4GAQ4"/>
<gene>
    <name evidence="2" type="ORF">ETD85_30370</name>
</gene>
<dbReference type="RefSeq" id="WP_138693225.1">
    <property type="nucleotide sequence ID" value="NZ_JBHSAZ010000007.1"/>
</dbReference>
<dbReference type="Proteomes" id="UP000306628">
    <property type="component" value="Unassembled WGS sequence"/>
</dbReference>
<accession>A0A5S4GAQ4</accession>
<dbReference type="SUPFAM" id="SSF55729">
    <property type="entry name" value="Acyl-CoA N-acyltransferases (Nat)"/>
    <property type="match status" value="1"/>
</dbReference>
<feature type="domain" description="N-acetyltransferase" evidence="1">
    <location>
        <begin position="35"/>
        <end position="174"/>
    </location>
</feature>
<evidence type="ECO:0000313" key="3">
    <source>
        <dbReference type="Proteomes" id="UP000306628"/>
    </source>
</evidence>
<keyword evidence="2" id="KW-0808">Transferase</keyword>
<dbReference type="Gene3D" id="3.40.630.30">
    <property type="match status" value="1"/>
</dbReference>
<organism evidence="2 3">
    <name type="scientific">Nonomuraea zeae</name>
    <dbReference type="NCBI Taxonomy" id="1642303"/>
    <lineage>
        <taxon>Bacteria</taxon>
        <taxon>Bacillati</taxon>
        <taxon>Actinomycetota</taxon>
        <taxon>Actinomycetes</taxon>
        <taxon>Streptosporangiales</taxon>
        <taxon>Streptosporangiaceae</taxon>
        <taxon>Nonomuraea</taxon>
    </lineage>
</organism>
<dbReference type="InterPro" id="IPR016181">
    <property type="entry name" value="Acyl_CoA_acyltransferase"/>
</dbReference>
<dbReference type="EMBL" id="VCKX01000107">
    <property type="protein sequence ID" value="TMR30096.1"/>
    <property type="molecule type" value="Genomic_DNA"/>
</dbReference>
<dbReference type="Pfam" id="PF13302">
    <property type="entry name" value="Acetyltransf_3"/>
    <property type="match status" value="1"/>
</dbReference>
<reference evidence="2 3" key="1">
    <citation type="submission" date="2019-05" db="EMBL/GenBank/DDBJ databases">
        <title>Draft genome sequence of Nonomuraea zeae DSM 100528.</title>
        <authorList>
            <person name="Saricaoglu S."/>
            <person name="Isik K."/>
        </authorList>
    </citation>
    <scope>NUCLEOTIDE SEQUENCE [LARGE SCALE GENOMIC DNA]</scope>
    <source>
        <strain evidence="2 3">DSM 100528</strain>
    </source>
</reference>
<dbReference type="OrthoDB" id="9797989at2"/>
<evidence type="ECO:0000313" key="2">
    <source>
        <dbReference type="EMBL" id="TMR30096.1"/>
    </source>
</evidence>
<protein>
    <submittedName>
        <fullName evidence="2">GNAT family N-acetyltransferase</fullName>
    </submittedName>
</protein>
<proteinExistence type="predicted"/>
<name>A0A5S4GAQ4_9ACTN</name>
<dbReference type="PROSITE" id="PS51186">
    <property type="entry name" value="GNAT"/>
    <property type="match status" value="1"/>
</dbReference>
<comment type="caution">
    <text evidence="2">The sequence shown here is derived from an EMBL/GenBank/DDBJ whole genome shotgun (WGS) entry which is preliminary data.</text>
</comment>
<dbReference type="PANTHER" id="PTHR39173:SF1">
    <property type="entry name" value="ACETYLTRANSFERASE"/>
    <property type="match status" value="1"/>
</dbReference>
<sequence length="180" mass="19860">MPGFIDPASELRESFLAGVAEFRSDRDYPVPWFVKDVDPQALEDSRAFEAYVARVLGERTQDGVRSGFVPMTTLWWADGDQFLGRLAIRHQLTPELMELGGHIGYDVRPSARRRGHATAMLAAALPIALKLGISQALVMCDLTNAASRRVIETNGGQLLDVTARKRRYWVPTAEGSTGSD</sequence>
<keyword evidence="3" id="KW-1185">Reference proteome</keyword>
<evidence type="ECO:0000259" key="1">
    <source>
        <dbReference type="PROSITE" id="PS51186"/>
    </source>
</evidence>
<dbReference type="GO" id="GO:0016747">
    <property type="term" value="F:acyltransferase activity, transferring groups other than amino-acyl groups"/>
    <property type="evidence" value="ECO:0007669"/>
    <property type="project" value="InterPro"/>
</dbReference>
<dbReference type="PANTHER" id="PTHR39173">
    <property type="entry name" value="ACETYLTRANSFERASE"/>
    <property type="match status" value="1"/>
</dbReference>